<keyword evidence="2" id="KW-1185">Reference proteome</keyword>
<protein>
    <submittedName>
        <fullName evidence="1">Uncharacterized protein</fullName>
    </submittedName>
</protein>
<evidence type="ECO:0000313" key="2">
    <source>
        <dbReference type="Proteomes" id="UP001054252"/>
    </source>
</evidence>
<reference evidence="1 2" key="1">
    <citation type="journal article" date="2021" name="Commun. Biol.">
        <title>The genome of Shorea leprosula (Dipterocarpaceae) highlights the ecological relevance of drought in aseasonal tropical rainforests.</title>
        <authorList>
            <person name="Ng K.K.S."/>
            <person name="Kobayashi M.J."/>
            <person name="Fawcett J.A."/>
            <person name="Hatakeyama M."/>
            <person name="Paape T."/>
            <person name="Ng C.H."/>
            <person name="Ang C.C."/>
            <person name="Tnah L.H."/>
            <person name="Lee C.T."/>
            <person name="Nishiyama T."/>
            <person name="Sese J."/>
            <person name="O'Brien M.J."/>
            <person name="Copetti D."/>
            <person name="Mohd Noor M.I."/>
            <person name="Ong R.C."/>
            <person name="Putra M."/>
            <person name="Sireger I.Z."/>
            <person name="Indrioko S."/>
            <person name="Kosugi Y."/>
            <person name="Izuno A."/>
            <person name="Isagi Y."/>
            <person name="Lee S.L."/>
            <person name="Shimizu K.K."/>
        </authorList>
    </citation>
    <scope>NUCLEOTIDE SEQUENCE [LARGE SCALE GENOMIC DNA]</scope>
    <source>
        <strain evidence="1">214</strain>
    </source>
</reference>
<dbReference type="Proteomes" id="UP001054252">
    <property type="component" value="Unassembled WGS sequence"/>
</dbReference>
<comment type="caution">
    <text evidence="1">The sequence shown here is derived from an EMBL/GenBank/DDBJ whole genome shotgun (WGS) entry which is preliminary data.</text>
</comment>
<gene>
    <name evidence="1" type="ORF">SLEP1_g58664</name>
</gene>
<dbReference type="EMBL" id="BPVZ01000595">
    <property type="protein sequence ID" value="GKV52060.1"/>
    <property type="molecule type" value="Genomic_DNA"/>
</dbReference>
<dbReference type="AlphaFoldDB" id="A0AAV5MQ59"/>
<accession>A0AAV5MQ59</accession>
<sequence>MHFMNVDLQDVKNFEVRLPVRAPLLGSSLQIFKFQCCPFYKHDCSLY</sequence>
<name>A0AAV5MQ59_9ROSI</name>
<proteinExistence type="predicted"/>
<organism evidence="1 2">
    <name type="scientific">Rubroshorea leprosula</name>
    <dbReference type="NCBI Taxonomy" id="152421"/>
    <lineage>
        <taxon>Eukaryota</taxon>
        <taxon>Viridiplantae</taxon>
        <taxon>Streptophyta</taxon>
        <taxon>Embryophyta</taxon>
        <taxon>Tracheophyta</taxon>
        <taxon>Spermatophyta</taxon>
        <taxon>Magnoliopsida</taxon>
        <taxon>eudicotyledons</taxon>
        <taxon>Gunneridae</taxon>
        <taxon>Pentapetalae</taxon>
        <taxon>rosids</taxon>
        <taxon>malvids</taxon>
        <taxon>Malvales</taxon>
        <taxon>Dipterocarpaceae</taxon>
        <taxon>Rubroshorea</taxon>
    </lineage>
</organism>
<evidence type="ECO:0000313" key="1">
    <source>
        <dbReference type="EMBL" id="GKV52060.1"/>
    </source>
</evidence>